<accession>A0ABY1KT39</accession>
<keyword evidence="1" id="KW-1133">Transmembrane helix</keyword>
<keyword evidence="1" id="KW-0472">Membrane</keyword>
<name>A0ABY1KT39_9FLAO</name>
<evidence type="ECO:0000256" key="1">
    <source>
        <dbReference type="SAM" id="Phobius"/>
    </source>
</evidence>
<keyword evidence="3" id="KW-1185">Reference proteome</keyword>
<protein>
    <recommendedName>
        <fullName evidence="4">SPW repeat-containing protein</fullName>
    </recommendedName>
</protein>
<dbReference type="InterPro" id="IPR046548">
    <property type="entry name" value="DUF6804"/>
</dbReference>
<evidence type="ECO:0000313" key="2">
    <source>
        <dbReference type="EMBL" id="SIS73648.1"/>
    </source>
</evidence>
<keyword evidence="1" id="KW-0812">Transmembrane</keyword>
<evidence type="ECO:0000313" key="3">
    <source>
        <dbReference type="Proteomes" id="UP000185728"/>
    </source>
</evidence>
<sequence length="98" mass="11130">MSNTIKIILSILLFTCLADLPYGYYQFVRFAGLVGFGYLAYESHRNGKEKEMYIFGALALLFQPFFKIALGRQIWNVVDVIIGLGLIISIFIDGKENK</sequence>
<comment type="caution">
    <text evidence="2">The sequence shown here is derived from an EMBL/GenBank/DDBJ whole genome shotgun (WGS) entry which is preliminary data.</text>
</comment>
<dbReference type="Pfam" id="PF20619">
    <property type="entry name" value="DUF6804"/>
    <property type="match status" value="1"/>
</dbReference>
<reference evidence="2 3" key="1">
    <citation type="submission" date="2017-01" db="EMBL/GenBank/DDBJ databases">
        <authorList>
            <person name="Varghese N."/>
            <person name="Submissions S."/>
        </authorList>
    </citation>
    <scope>NUCLEOTIDE SEQUENCE [LARGE SCALE GENOMIC DNA]</scope>
    <source>
        <strain evidence="2 3">DSM 2061</strain>
    </source>
</reference>
<proteinExistence type="predicted"/>
<evidence type="ECO:0008006" key="4">
    <source>
        <dbReference type="Google" id="ProtNLM"/>
    </source>
</evidence>
<dbReference type="Proteomes" id="UP000185728">
    <property type="component" value="Unassembled WGS sequence"/>
</dbReference>
<dbReference type="RefSeq" id="WP_076455445.1">
    <property type="nucleotide sequence ID" value="NZ_FTOB01000003.1"/>
</dbReference>
<organism evidence="2 3">
    <name type="scientific">Zobellia uliginosa</name>
    <dbReference type="NCBI Taxonomy" id="143224"/>
    <lineage>
        <taxon>Bacteria</taxon>
        <taxon>Pseudomonadati</taxon>
        <taxon>Bacteroidota</taxon>
        <taxon>Flavobacteriia</taxon>
        <taxon>Flavobacteriales</taxon>
        <taxon>Flavobacteriaceae</taxon>
        <taxon>Zobellia</taxon>
    </lineage>
</organism>
<dbReference type="EMBL" id="FTOB01000003">
    <property type="protein sequence ID" value="SIS73648.1"/>
    <property type="molecule type" value="Genomic_DNA"/>
</dbReference>
<feature type="transmembrane region" description="Helical" evidence="1">
    <location>
        <begin position="74"/>
        <end position="92"/>
    </location>
</feature>
<gene>
    <name evidence="2" type="ORF">SAMN05421766_103711</name>
</gene>